<gene>
    <name evidence="2" type="ORF">FOPG_16608</name>
</gene>
<name>X0I1T7_FUSOX</name>
<accession>X0I1T7</accession>
<organism evidence="2">
    <name type="scientific">Fusarium oxysporum f. sp. conglutinans race 2 54008</name>
    <dbReference type="NCBI Taxonomy" id="1089457"/>
    <lineage>
        <taxon>Eukaryota</taxon>
        <taxon>Fungi</taxon>
        <taxon>Dikarya</taxon>
        <taxon>Ascomycota</taxon>
        <taxon>Pezizomycotina</taxon>
        <taxon>Sordariomycetes</taxon>
        <taxon>Hypocreomycetidae</taxon>
        <taxon>Hypocreales</taxon>
        <taxon>Nectriaceae</taxon>
        <taxon>Fusarium</taxon>
        <taxon>Fusarium oxysporum species complex</taxon>
    </lineage>
</organism>
<protein>
    <submittedName>
        <fullName evidence="2">Uncharacterized protein</fullName>
    </submittedName>
</protein>
<evidence type="ECO:0000256" key="1">
    <source>
        <dbReference type="SAM" id="MobiDB-lite"/>
    </source>
</evidence>
<sequence>MAISVRLFNQCQLGENTPSSWHGNLAARQFRLPGVDSWNTPTPVALRAGRGWQDHSEYDDSGSPSANRHPHDACLLL</sequence>
<reference evidence="2" key="1">
    <citation type="submission" date="2011-11" db="EMBL/GenBank/DDBJ databases">
        <title>The Genome Sequence of Fusarium oxysporum PHW808.</title>
        <authorList>
            <consortium name="The Broad Institute Genome Sequencing Platform"/>
            <person name="Ma L.-J."/>
            <person name="Gale L.R."/>
            <person name="Schwartz D.C."/>
            <person name="Zhou S."/>
            <person name="Corby-Kistler H."/>
            <person name="Young S.K."/>
            <person name="Zeng Q."/>
            <person name="Gargeya S."/>
            <person name="Fitzgerald M."/>
            <person name="Haas B."/>
            <person name="Abouelleil A."/>
            <person name="Alvarado L."/>
            <person name="Arachchi H.M."/>
            <person name="Berlin A."/>
            <person name="Brown A."/>
            <person name="Chapman S.B."/>
            <person name="Chen Z."/>
            <person name="Dunbar C."/>
            <person name="Freedman E."/>
            <person name="Gearin G."/>
            <person name="Goldberg J."/>
            <person name="Griggs A."/>
            <person name="Gujja S."/>
            <person name="Heiman D."/>
            <person name="Howarth C."/>
            <person name="Larson L."/>
            <person name="Lui A."/>
            <person name="MacDonald P.J.P."/>
            <person name="Montmayeur A."/>
            <person name="Murphy C."/>
            <person name="Neiman D."/>
            <person name="Pearson M."/>
            <person name="Priest M."/>
            <person name="Roberts A."/>
            <person name="Saif S."/>
            <person name="Shea T."/>
            <person name="Shenoy N."/>
            <person name="Sisk P."/>
            <person name="Stolte C."/>
            <person name="Sykes S."/>
            <person name="Wortman J."/>
            <person name="Nusbaum C."/>
            <person name="Birren B."/>
        </authorList>
    </citation>
    <scope>NUCLEOTIDE SEQUENCE [LARGE SCALE GENOMIC DNA]</scope>
    <source>
        <strain evidence="2">54008</strain>
    </source>
</reference>
<dbReference type="EMBL" id="JH658972">
    <property type="protein sequence ID" value="EXL67269.1"/>
    <property type="molecule type" value="Genomic_DNA"/>
</dbReference>
<proteinExistence type="predicted"/>
<dbReference type="AlphaFoldDB" id="X0I1T7"/>
<dbReference type="HOGENOM" id="CLU_2606150_0_0_1"/>
<feature type="region of interest" description="Disordered" evidence="1">
    <location>
        <begin position="49"/>
        <end position="77"/>
    </location>
</feature>
<evidence type="ECO:0000313" key="2">
    <source>
        <dbReference type="EMBL" id="EXL67269.1"/>
    </source>
</evidence>
<dbReference type="Proteomes" id="UP000030676">
    <property type="component" value="Unassembled WGS sequence"/>
</dbReference>
<reference evidence="2" key="2">
    <citation type="submission" date="2012-05" db="EMBL/GenBank/DDBJ databases">
        <title>The Genome Annotation of Fusarium oxysporum PHW808.</title>
        <authorList>
            <consortium name="The Broad Institute Genomics Platform"/>
            <person name="Ma L.-J."/>
            <person name="Corby-Kistler H."/>
            <person name="Broz K."/>
            <person name="Gale L.R."/>
            <person name="Jonkers W."/>
            <person name="O'Donnell K."/>
            <person name="Ploetz R."/>
            <person name="Steinberg C."/>
            <person name="Schwartz D.C."/>
            <person name="VanEtten H."/>
            <person name="Zhou S."/>
            <person name="Young S.K."/>
            <person name="Zeng Q."/>
            <person name="Gargeya S."/>
            <person name="Fitzgerald M."/>
            <person name="Abouelleil A."/>
            <person name="Alvarado L."/>
            <person name="Chapman S.B."/>
            <person name="Gainer-Dewar J."/>
            <person name="Goldberg J."/>
            <person name="Griggs A."/>
            <person name="Gujja S."/>
            <person name="Hansen M."/>
            <person name="Howarth C."/>
            <person name="Imamovic A."/>
            <person name="Ireland A."/>
            <person name="Larimer J."/>
            <person name="McCowan C."/>
            <person name="Murphy C."/>
            <person name="Pearson M."/>
            <person name="Poon T.W."/>
            <person name="Priest M."/>
            <person name="Roberts A."/>
            <person name="Saif S."/>
            <person name="Shea T."/>
            <person name="Sykes S."/>
            <person name="Wortman J."/>
            <person name="Nusbaum C."/>
            <person name="Birren B."/>
        </authorList>
    </citation>
    <scope>NUCLEOTIDE SEQUENCE</scope>
    <source>
        <strain evidence="2">54008</strain>
    </source>
</reference>